<evidence type="ECO:0000313" key="6">
    <source>
        <dbReference type="Proteomes" id="UP000192472"/>
    </source>
</evidence>
<keyword evidence="3" id="KW-0472">Membrane</keyword>
<evidence type="ECO:0000256" key="3">
    <source>
        <dbReference type="SAM" id="Phobius"/>
    </source>
</evidence>
<keyword evidence="3" id="KW-0812">Transmembrane</keyword>
<accession>A0A1W2GP35</accession>
<organism evidence="5 6">
    <name type="scientific">Reichenbachiella faecimaris</name>
    <dbReference type="NCBI Taxonomy" id="692418"/>
    <lineage>
        <taxon>Bacteria</taxon>
        <taxon>Pseudomonadati</taxon>
        <taxon>Bacteroidota</taxon>
        <taxon>Cytophagia</taxon>
        <taxon>Cytophagales</taxon>
        <taxon>Reichenbachiellaceae</taxon>
        <taxon>Reichenbachiella</taxon>
    </lineage>
</organism>
<dbReference type="PROSITE" id="PS50894">
    <property type="entry name" value="HPT"/>
    <property type="match status" value="1"/>
</dbReference>
<feature type="transmembrane region" description="Helical" evidence="3">
    <location>
        <begin position="121"/>
        <end position="143"/>
    </location>
</feature>
<feature type="transmembrane region" description="Helical" evidence="3">
    <location>
        <begin position="155"/>
        <end position="176"/>
    </location>
</feature>
<dbReference type="Gene3D" id="1.20.120.160">
    <property type="entry name" value="HPT domain"/>
    <property type="match status" value="1"/>
</dbReference>
<keyword evidence="5" id="KW-0418">Kinase</keyword>
<dbReference type="InterPro" id="IPR051315">
    <property type="entry name" value="Bact_Chemotaxis_CheA"/>
</dbReference>
<dbReference type="STRING" id="692418.SAMN04488029_3758"/>
<protein>
    <submittedName>
        <fullName evidence="5">Histidine kinase-, DNA gyrase B-, and HSP90-like ATPase</fullName>
    </submittedName>
</protein>
<keyword evidence="5" id="KW-0808">Transferase</keyword>
<dbReference type="Gene3D" id="3.30.565.10">
    <property type="entry name" value="Histidine kinase-like ATPase, C-terminal domain"/>
    <property type="match status" value="1"/>
</dbReference>
<reference evidence="5 6" key="1">
    <citation type="submission" date="2017-04" db="EMBL/GenBank/DDBJ databases">
        <authorList>
            <person name="Afonso C.L."/>
            <person name="Miller P.J."/>
            <person name="Scott M.A."/>
            <person name="Spackman E."/>
            <person name="Goraichik I."/>
            <person name="Dimitrov K.M."/>
            <person name="Suarez D.L."/>
            <person name="Swayne D.E."/>
        </authorList>
    </citation>
    <scope>NUCLEOTIDE SEQUENCE [LARGE SCALE GENOMIC DNA]</scope>
    <source>
        <strain evidence="5 6">DSM 26133</strain>
    </source>
</reference>
<dbReference type="AlphaFoldDB" id="A0A1W2GP35"/>
<keyword evidence="3" id="KW-1133">Transmembrane helix</keyword>
<dbReference type="GO" id="GO:0004672">
    <property type="term" value="F:protein kinase activity"/>
    <property type="evidence" value="ECO:0007669"/>
    <property type="project" value="UniProtKB-ARBA"/>
</dbReference>
<dbReference type="InterPro" id="IPR036641">
    <property type="entry name" value="HPT_dom_sf"/>
</dbReference>
<sequence length="691" mass="79541">MNNLTKPELAASFKDINYKSDVFIIRFLYAHVAFSLFLATFYDTWLLAVAVGASTLITWYVIKLILPGAELHRYVASMFFGVYVGLFIYQMHGLFEMHFFAFIASAILITYQNWKLQVPLILFVGLHHAAFAYAQFIGSQQVYFTQLEYMDLQTFIFHISLAITVVTICGFWAHNLRLSTIANAMKAKELENSNSKLENSISEIQVTNAALDKEKKEVRYLYNQSEAVFNNVDEGIFLLNPDFTISDVYSKQMEQIFEQKEIANQEFINFMRPRLVTRDLEALQMYIKHLFDAEIETDVLSQLNPVEHIEIFHYDEQGIAHSKHIKILFSRVFEGESIRNILVTVIDETETVQLEMKVREAEQKNKQETEQMLSILRIEPDLLMDFLVTAEETLESISLRYEMDSKHDYNELINFTFNTVHNLKGNASLIDLQLLTEKFHDLENSLSKLKTKNVVGNDFLNILYEISEISILLSNIKSLLNRVINISTQFSQKQLNTDERLIEALERGAKRISADVGKKVKFQFANDKHISIPEKYKLDIKDISIQLIRNSIMHGIEFPEERTTFNKPEEALIQLSLDQSTKDGNLHFKYKDDGQGLDLKKILRQAIDKGMVSKEQAQNFEAKDILKLLFKDGFSTSESVTEHSGRGHGLSLVNSLTKKHKGKLNISFKKGQSFELDFIFPTNTQELAIVA</sequence>
<dbReference type="GO" id="GO:0000160">
    <property type="term" value="P:phosphorelay signal transduction system"/>
    <property type="evidence" value="ECO:0007669"/>
    <property type="project" value="InterPro"/>
</dbReference>
<feature type="modified residue" description="Phosphohistidine" evidence="1">
    <location>
        <position position="421"/>
    </location>
</feature>
<evidence type="ECO:0000256" key="2">
    <source>
        <dbReference type="SAM" id="Coils"/>
    </source>
</evidence>
<dbReference type="SMART" id="SM00387">
    <property type="entry name" value="HATPase_c"/>
    <property type="match status" value="1"/>
</dbReference>
<gene>
    <name evidence="5" type="ORF">SAMN04488029_3758</name>
</gene>
<keyword evidence="2" id="KW-0175">Coiled coil</keyword>
<keyword evidence="6" id="KW-1185">Reference proteome</keyword>
<dbReference type="InterPro" id="IPR003594">
    <property type="entry name" value="HATPase_dom"/>
</dbReference>
<dbReference type="SUPFAM" id="SSF47226">
    <property type="entry name" value="Histidine-containing phosphotransfer domain, HPT domain"/>
    <property type="match status" value="1"/>
</dbReference>
<dbReference type="PANTHER" id="PTHR43395:SF10">
    <property type="entry name" value="CHEMOTAXIS PROTEIN CHEA"/>
    <property type="match status" value="1"/>
</dbReference>
<dbReference type="PANTHER" id="PTHR43395">
    <property type="entry name" value="SENSOR HISTIDINE KINASE CHEA"/>
    <property type="match status" value="1"/>
</dbReference>
<name>A0A1W2GP35_REIFA</name>
<dbReference type="Gene3D" id="3.30.450.20">
    <property type="entry name" value="PAS domain"/>
    <property type="match status" value="1"/>
</dbReference>
<feature type="transmembrane region" description="Helical" evidence="3">
    <location>
        <begin position="74"/>
        <end position="91"/>
    </location>
</feature>
<feature type="coiled-coil region" evidence="2">
    <location>
        <begin position="187"/>
        <end position="217"/>
    </location>
</feature>
<evidence type="ECO:0000259" key="4">
    <source>
        <dbReference type="PROSITE" id="PS50894"/>
    </source>
</evidence>
<evidence type="ECO:0000313" key="5">
    <source>
        <dbReference type="EMBL" id="SMD38344.1"/>
    </source>
</evidence>
<dbReference type="InterPro" id="IPR036890">
    <property type="entry name" value="HATPase_C_sf"/>
</dbReference>
<dbReference type="Proteomes" id="UP000192472">
    <property type="component" value="Unassembled WGS sequence"/>
</dbReference>
<dbReference type="InterPro" id="IPR008207">
    <property type="entry name" value="Sig_transdc_His_kin_Hpt_dom"/>
</dbReference>
<feature type="domain" description="HPt" evidence="4">
    <location>
        <begin position="375"/>
        <end position="483"/>
    </location>
</feature>
<keyword evidence="1" id="KW-0597">Phosphoprotein</keyword>
<feature type="coiled-coil region" evidence="2">
    <location>
        <begin position="351"/>
        <end position="379"/>
    </location>
</feature>
<feature type="transmembrane region" description="Helical" evidence="3">
    <location>
        <begin position="45"/>
        <end position="62"/>
    </location>
</feature>
<proteinExistence type="predicted"/>
<dbReference type="Pfam" id="PF02518">
    <property type="entry name" value="HATPase_c"/>
    <property type="match status" value="1"/>
</dbReference>
<dbReference type="SUPFAM" id="SSF55874">
    <property type="entry name" value="ATPase domain of HSP90 chaperone/DNA topoisomerase II/histidine kinase"/>
    <property type="match status" value="1"/>
</dbReference>
<dbReference type="RefSeq" id="WP_176214840.1">
    <property type="nucleotide sequence ID" value="NZ_FWYF01000004.1"/>
</dbReference>
<feature type="transmembrane region" description="Helical" evidence="3">
    <location>
        <begin position="21"/>
        <end position="39"/>
    </location>
</feature>
<dbReference type="EMBL" id="FWYF01000004">
    <property type="protein sequence ID" value="SMD38344.1"/>
    <property type="molecule type" value="Genomic_DNA"/>
</dbReference>
<evidence type="ECO:0000256" key="1">
    <source>
        <dbReference type="PROSITE-ProRule" id="PRU00110"/>
    </source>
</evidence>